<dbReference type="PRINTS" id="PR00723">
    <property type="entry name" value="SUBTILISIN"/>
</dbReference>
<evidence type="ECO:0000313" key="9">
    <source>
        <dbReference type="EMBL" id="NDW22798.1"/>
    </source>
</evidence>
<evidence type="ECO:0000256" key="4">
    <source>
        <dbReference type="ARBA" id="ARBA00022825"/>
    </source>
</evidence>
<comment type="caution">
    <text evidence="9">The sequence shown here is derived from an EMBL/GenBank/DDBJ whole genome shotgun (WGS) entry which is preliminary data.</text>
</comment>
<keyword evidence="2 6" id="KW-0645">Protease</keyword>
<dbReference type="PANTHER" id="PTHR43806:SF65">
    <property type="entry name" value="SERINE PROTEASE APRX"/>
    <property type="match status" value="1"/>
</dbReference>
<evidence type="ECO:0000256" key="3">
    <source>
        <dbReference type="ARBA" id="ARBA00022801"/>
    </source>
</evidence>
<comment type="similarity">
    <text evidence="1 6">Belongs to the peptidase S8 family.</text>
</comment>
<dbReference type="PROSITE" id="PS00138">
    <property type="entry name" value="SUBTILASE_SER"/>
    <property type="match status" value="1"/>
</dbReference>
<protein>
    <submittedName>
        <fullName evidence="9">S8 family serine peptidase</fullName>
    </submittedName>
</protein>
<evidence type="ECO:0000256" key="2">
    <source>
        <dbReference type="ARBA" id="ARBA00022670"/>
    </source>
</evidence>
<dbReference type="SUPFAM" id="SSF52743">
    <property type="entry name" value="Subtilisin-like"/>
    <property type="match status" value="1"/>
</dbReference>
<evidence type="ECO:0000256" key="7">
    <source>
        <dbReference type="SAM" id="SignalP"/>
    </source>
</evidence>
<dbReference type="PROSITE" id="PS51892">
    <property type="entry name" value="SUBTILASE"/>
    <property type="match status" value="1"/>
</dbReference>
<dbReference type="InterPro" id="IPR023828">
    <property type="entry name" value="Peptidase_S8_Ser-AS"/>
</dbReference>
<dbReference type="GO" id="GO:0006508">
    <property type="term" value="P:proteolysis"/>
    <property type="evidence" value="ECO:0007669"/>
    <property type="project" value="UniProtKB-KW"/>
</dbReference>
<feature type="active site" description="Charge relay system" evidence="5 6">
    <location>
        <position position="403"/>
    </location>
</feature>
<dbReference type="Proteomes" id="UP000478837">
    <property type="component" value="Unassembled WGS sequence"/>
</dbReference>
<dbReference type="PROSITE" id="PS00137">
    <property type="entry name" value="SUBTILASE_HIS"/>
    <property type="match status" value="1"/>
</dbReference>
<feature type="domain" description="SLH" evidence="8">
    <location>
        <begin position="747"/>
        <end position="815"/>
    </location>
</feature>
<dbReference type="InterPro" id="IPR000209">
    <property type="entry name" value="Peptidase_S8/S53_dom"/>
</dbReference>
<keyword evidence="3 6" id="KW-0378">Hydrolase</keyword>
<feature type="chain" id="PRO_5026950343" evidence="7">
    <location>
        <begin position="26"/>
        <end position="815"/>
    </location>
</feature>
<organism evidence="9 10">
    <name type="scientific">Alteromonas hispanica</name>
    <dbReference type="NCBI Taxonomy" id="315421"/>
    <lineage>
        <taxon>Bacteria</taxon>
        <taxon>Pseudomonadati</taxon>
        <taxon>Pseudomonadota</taxon>
        <taxon>Gammaproteobacteria</taxon>
        <taxon>Alteromonadales</taxon>
        <taxon>Alteromonadaceae</taxon>
        <taxon>Alteromonas/Salinimonas group</taxon>
        <taxon>Alteromonas</taxon>
    </lineage>
</organism>
<evidence type="ECO:0000259" key="8">
    <source>
        <dbReference type="PROSITE" id="PS51272"/>
    </source>
</evidence>
<dbReference type="Pfam" id="PF00082">
    <property type="entry name" value="Peptidase_S8"/>
    <property type="match status" value="1"/>
</dbReference>
<dbReference type="RefSeq" id="WP_163112516.1">
    <property type="nucleotide sequence ID" value="NZ_JAAAWP010000010.1"/>
</dbReference>
<dbReference type="InterPro" id="IPR036852">
    <property type="entry name" value="Peptidase_S8/S53_dom_sf"/>
</dbReference>
<dbReference type="EMBL" id="JAAAWP010000010">
    <property type="protein sequence ID" value="NDW22798.1"/>
    <property type="molecule type" value="Genomic_DNA"/>
</dbReference>
<feature type="active site" description="Charge relay system" evidence="5 6">
    <location>
        <position position="148"/>
    </location>
</feature>
<dbReference type="PANTHER" id="PTHR43806">
    <property type="entry name" value="PEPTIDASE S8"/>
    <property type="match status" value="1"/>
</dbReference>
<dbReference type="GO" id="GO:0004252">
    <property type="term" value="F:serine-type endopeptidase activity"/>
    <property type="evidence" value="ECO:0007669"/>
    <property type="project" value="UniProtKB-UniRule"/>
</dbReference>
<dbReference type="Gene3D" id="3.40.50.200">
    <property type="entry name" value="Peptidase S8/S53 domain"/>
    <property type="match status" value="1"/>
</dbReference>
<keyword evidence="7" id="KW-0732">Signal</keyword>
<gene>
    <name evidence="9" type="ORF">GTW09_14815</name>
</gene>
<dbReference type="InterPro" id="IPR015500">
    <property type="entry name" value="Peptidase_S8_subtilisin-rel"/>
</dbReference>
<dbReference type="InterPro" id="IPR022398">
    <property type="entry name" value="Peptidase_S8_His-AS"/>
</dbReference>
<evidence type="ECO:0000256" key="6">
    <source>
        <dbReference type="PROSITE-ProRule" id="PRU01240"/>
    </source>
</evidence>
<reference evidence="9 10" key="1">
    <citation type="submission" date="2020-01" db="EMBL/GenBank/DDBJ databases">
        <title>Genomes of bacteria type strains.</title>
        <authorList>
            <person name="Chen J."/>
            <person name="Zhu S."/>
            <person name="Yang J."/>
        </authorList>
    </citation>
    <scope>NUCLEOTIDE SEQUENCE [LARGE SCALE GENOMIC DNA]</scope>
    <source>
        <strain evidence="9 10">LMG 22958</strain>
    </source>
</reference>
<dbReference type="Pfam" id="PF00395">
    <property type="entry name" value="SLH"/>
    <property type="match status" value="1"/>
</dbReference>
<evidence type="ECO:0000313" key="10">
    <source>
        <dbReference type="Proteomes" id="UP000478837"/>
    </source>
</evidence>
<feature type="active site" description="Charge relay system" evidence="5 6">
    <location>
        <position position="198"/>
    </location>
</feature>
<dbReference type="AlphaFoldDB" id="A0A6L9MX79"/>
<dbReference type="InterPro" id="IPR050131">
    <property type="entry name" value="Peptidase_S8_subtilisin-like"/>
</dbReference>
<evidence type="ECO:0000256" key="5">
    <source>
        <dbReference type="PIRSR" id="PIRSR615500-1"/>
    </source>
</evidence>
<accession>A0A6L9MX79</accession>
<sequence>MKFLSKKSIIAAAVSVALPTSMVSAKTFHETLANNLSQAPLELHQVIVTFDNEGPATESQLNAIHALGITGGVSMRSLPVVGVLATKAQVEALYKRDDVISVWNNDPLVLENHESTQITGVQKLRADRDIRLNGVPVSGKGIGVVVNDSGVDGTHGDLEFPNHVVQNVLAQVNLASFSGILPITYQEDVSNTDILGGHGTHVAGTVGGNGAQSSGLHAGVAPGADIIGYGSGAGLFILDTIGGFDYAKTHQHTYNIRVISNSFGNTGDVGTDFNPDDPTNVVTKDLADAGIVTVFSAGNSGPGESTITGNFKKAPWVITVAAGNKQGELADFSSRGVDGKGDEVVVDGEVFTWEDRPTVTAPGVDVISARASLSSLGALSAQADAELIEPQHLPFYTVSSGTSMAAPHVSGIVALMLEADPSLQWEDVKSILQETATPMAGLAPWEAGAGYVNAYAAVKAVIDGVEVYGDTVKQNRKFNAFANVSEGESLTLSTTYLPVGESPTETFEVGPDVSMVVANASIESATAFVLEDPEGNTYGSGIGLPVLGSSVGTAAPGKPGTWKLYSRGIGSISGVSVDPLGVTNGLGIPATNDVNIRLLVTDGFTGIDDAVGHPAKPFIEYVVSNELMDAKKRGFKPNKVLTRAELADTLALSANVRQSIDGNAINFADVSASNSAAVNSVTTQGAVLADLDMQDQPLMKAEGNFFDSSAAVSREEIAYSMVQALGLESEAQSFSADKVIAIVLGEAVEVEDTADIAPELRGYVQQALAAGLMQVEVKLEQGRFDFQPTLKAFFNPSNSVSRGEAAFIVTQVAER</sequence>
<dbReference type="InterPro" id="IPR001119">
    <property type="entry name" value="SLH_dom"/>
</dbReference>
<feature type="signal peptide" evidence="7">
    <location>
        <begin position="1"/>
        <end position="25"/>
    </location>
</feature>
<keyword evidence="4 6" id="KW-0720">Serine protease</keyword>
<evidence type="ECO:0000256" key="1">
    <source>
        <dbReference type="ARBA" id="ARBA00011073"/>
    </source>
</evidence>
<feature type="domain" description="SLH" evidence="8">
    <location>
        <begin position="602"/>
        <end position="664"/>
    </location>
</feature>
<proteinExistence type="inferred from homology"/>
<name>A0A6L9MX79_9ALTE</name>
<keyword evidence="10" id="KW-1185">Reference proteome</keyword>
<dbReference type="PROSITE" id="PS51272">
    <property type="entry name" value="SLH"/>
    <property type="match status" value="2"/>
</dbReference>